<feature type="transmembrane region" description="Helical" evidence="7">
    <location>
        <begin position="129"/>
        <end position="149"/>
    </location>
</feature>
<sequence length="514" mass="58935">MLKKYKYPLLFVAAMLLSYLTNTFLYQRDSTGPHLATLFLVLCTVILLNCKHWLPAVAGFIITLIFSLEVGYFTEFHERISAGVLDSALETNNSEATLMLGHYLYSIILPALCISVLIFICFRRKRLRLPRWFTLSPVFIFGFLMISLLREVIPEYRNLSINFSEDPYELGTYLREKFPVVAGNIMYVSSVALSHDKYTENYPDRKPNRVLASAGKPQNKLIIFIIGESSSPSRYHIYGYSKETTPEMERIFQGDKACVTDKVHSSSPITRDSISLSLSFYTPESEENLFRQKSVIEIAQDQGYKTYWLGAQSLVGVNGSKYGYLARRNNTVIVEENNDMKLPELLKQALAEPDEYKFIILHLWGNHMPYTNYTETEKQQLNDASDYDLTIRHTDNVIGRLYDEVESVTDDYIFIYTSDHGEIVGKGHGFSKGADQFLIPFLYKSGNPSYGCEFIEKYRNQDGWISGLMNKYILSELLGYSLDQSIAEPDKQHDRILSTDGYAIPFSSYFNKNK</sequence>
<dbReference type="InterPro" id="IPR058130">
    <property type="entry name" value="PEA_transf_C"/>
</dbReference>
<evidence type="ECO:0000313" key="11">
    <source>
        <dbReference type="Proteomes" id="UP000650477"/>
    </source>
</evidence>
<organism evidence="9 11">
    <name type="scientific">Morganella morganii</name>
    <name type="common">Proteus morganii</name>
    <dbReference type="NCBI Taxonomy" id="582"/>
    <lineage>
        <taxon>Bacteria</taxon>
        <taxon>Pseudomonadati</taxon>
        <taxon>Pseudomonadota</taxon>
        <taxon>Gammaproteobacteria</taxon>
        <taxon>Enterobacterales</taxon>
        <taxon>Morganellaceae</taxon>
        <taxon>Morganella</taxon>
    </lineage>
</organism>
<evidence type="ECO:0000256" key="1">
    <source>
        <dbReference type="ARBA" id="ARBA00004651"/>
    </source>
</evidence>
<feature type="transmembrane region" description="Helical" evidence="7">
    <location>
        <begin position="32"/>
        <end position="50"/>
    </location>
</feature>
<dbReference type="GO" id="GO:0005886">
    <property type="term" value="C:plasma membrane"/>
    <property type="evidence" value="ECO:0007669"/>
    <property type="project" value="UniProtKB-SubCell"/>
</dbReference>
<evidence type="ECO:0000256" key="4">
    <source>
        <dbReference type="ARBA" id="ARBA00022692"/>
    </source>
</evidence>
<dbReference type="PANTHER" id="PTHR30443:SF2">
    <property type="entry name" value="PHOSPHOETHANOLAMINE TRANSFERASE EPTC"/>
    <property type="match status" value="1"/>
</dbReference>
<feature type="transmembrane region" description="Helical" evidence="7">
    <location>
        <begin position="57"/>
        <end position="74"/>
    </location>
</feature>
<dbReference type="Proteomes" id="UP001182247">
    <property type="component" value="Unassembled WGS sequence"/>
</dbReference>
<comment type="subcellular location">
    <subcellularLocation>
        <location evidence="1">Cell membrane</location>
        <topology evidence="1">Multi-pass membrane protein</topology>
    </subcellularLocation>
</comment>
<dbReference type="AlphaFoldDB" id="A0A8I0PRL1"/>
<keyword evidence="3 10" id="KW-0808">Transferase</keyword>
<dbReference type="PANTHER" id="PTHR30443">
    <property type="entry name" value="INNER MEMBRANE PROTEIN"/>
    <property type="match status" value="1"/>
</dbReference>
<proteinExistence type="predicted"/>
<feature type="domain" description="Sulfatase N-terminal" evidence="8">
    <location>
        <begin position="221"/>
        <end position="443"/>
    </location>
</feature>
<evidence type="ECO:0000256" key="6">
    <source>
        <dbReference type="ARBA" id="ARBA00023136"/>
    </source>
</evidence>
<keyword evidence="6 7" id="KW-0472">Membrane</keyword>
<dbReference type="EMBL" id="PKLF01000002">
    <property type="protein sequence ID" value="MBE8611281.1"/>
    <property type="molecule type" value="Genomic_DNA"/>
</dbReference>
<keyword evidence="5 7" id="KW-1133">Transmembrane helix</keyword>
<reference evidence="9" key="1">
    <citation type="submission" date="2017-12" db="EMBL/GenBank/DDBJ databases">
        <title>Genome sequencing and analysis.</title>
        <authorList>
            <person name="Huang Y.-T."/>
        </authorList>
    </citation>
    <scope>NUCLEOTIDE SEQUENCE</scope>
    <source>
        <strain evidence="9">VGH116</strain>
    </source>
</reference>
<dbReference type="CDD" id="cd16017">
    <property type="entry name" value="LptA"/>
    <property type="match status" value="1"/>
</dbReference>
<reference evidence="10" key="2">
    <citation type="submission" date="2023-02" db="EMBL/GenBank/DDBJ databases">
        <title>Detection, antimicrobial susceptibility and genomic characterization of NDM-producing species of Morganellaceae, Yersiniaceae, and Enterobacteriaceae other than Klebsiella.</title>
        <authorList>
            <person name="Camargo C.H."/>
            <person name="Sacchi C.T."/>
            <person name="Campos K.R."/>
        </authorList>
    </citation>
    <scope>NUCLEOTIDE SEQUENCE</scope>
    <source>
        <strain evidence="10">1189_21</strain>
    </source>
</reference>
<feature type="transmembrane region" description="Helical" evidence="7">
    <location>
        <begin position="7"/>
        <end position="26"/>
    </location>
</feature>
<accession>A0A8I0PRL1</accession>
<dbReference type="GO" id="GO:0016776">
    <property type="term" value="F:phosphotransferase activity, phosphate group as acceptor"/>
    <property type="evidence" value="ECO:0007669"/>
    <property type="project" value="TreeGrafter"/>
</dbReference>
<keyword evidence="2" id="KW-1003">Cell membrane</keyword>
<evidence type="ECO:0000256" key="3">
    <source>
        <dbReference type="ARBA" id="ARBA00022679"/>
    </source>
</evidence>
<comment type="caution">
    <text evidence="9">The sequence shown here is derived from an EMBL/GenBank/DDBJ whole genome shotgun (WGS) entry which is preliminary data.</text>
</comment>
<dbReference type="Gene3D" id="3.40.720.10">
    <property type="entry name" value="Alkaline Phosphatase, subunit A"/>
    <property type="match status" value="1"/>
</dbReference>
<dbReference type="InterPro" id="IPR040423">
    <property type="entry name" value="PEA_transferase"/>
</dbReference>
<evidence type="ECO:0000256" key="5">
    <source>
        <dbReference type="ARBA" id="ARBA00022989"/>
    </source>
</evidence>
<evidence type="ECO:0000259" key="8">
    <source>
        <dbReference type="Pfam" id="PF00884"/>
    </source>
</evidence>
<dbReference type="InterPro" id="IPR000917">
    <property type="entry name" value="Sulfatase_N"/>
</dbReference>
<protein>
    <submittedName>
        <fullName evidence="10">Phosphoethanolamine transferase</fullName>
    </submittedName>
</protein>
<keyword evidence="4 7" id="KW-0812">Transmembrane</keyword>
<dbReference type="Proteomes" id="UP000650477">
    <property type="component" value="Unassembled WGS sequence"/>
</dbReference>
<dbReference type="Pfam" id="PF00884">
    <property type="entry name" value="Sulfatase"/>
    <property type="match status" value="1"/>
</dbReference>
<dbReference type="EMBL" id="JAPKIY010000019">
    <property type="protein sequence ID" value="MDS0898885.1"/>
    <property type="molecule type" value="Genomic_DNA"/>
</dbReference>
<evidence type="ECO:0000313" key="10">
    <source>
        <dbReference type="EMBL" id="MDS0898885.1"/>
    </source>
</evidence>
<gene>
    <name evidence="9" type="ORF">CYG68_02460</name>
    <name evidence="10" type="ORF">OSC06_12970</name>
</gene>
<dbReference type="InterPro" id="IPR017850">
    <property type="entry name" value="Alkaline_phosphatase_core_sf"/>
</dbReference>
<evidence type="ECO:0000313" key="9">
    <source>
        <dbReference type="EMBL" id="MBE8611281.1"/>
    </source>
</evidence>
<dbReference type="SUPFAM" id="SSF53649">
    <property type="entry name" value="Alkaline phosphatase-like"/>
    <property type="match status" value="1"/>
</dbReference>
<feature type="transmembrane region" description="Helical" evidence="7">
    <location>
        <begin position="103"/>
        <end position="122"/>
    </location>
</feature>
<name>A0A8I0PRL1_MORMO</name>
<dbReference type="RefSeq" id="WP_036424662.1">
    <property type="nucleotide sequence ID" value="NZ_CAXOML010000012.1"/>
</dbReference>
<dbReference type="GO" id="GO:0009244">
    <property type="term" value="P:lipopolysaccharide core region biosynthetic process"/>
    <property type="evidence" value="ECO:0007669"/>
    <property type="project" value="TreeGrafter"/>
</dbReference>
<evidence type="ECO:0000256" key="2">
    <source>
        <dbReference type="ARBA" id="ARBA00022475"/>
    </source>
</evidence>
<evidence type="ECO:0000256" key="7">
    <source>
        <dbReference type="SAM" id="Phobius"/>
    </source>
</evidence>